<dbReference type="Pfam" id="PF04266">
    <property type="entry name" value="ASCH"/>
    <property type="match status" value="1"/>
</dbReference>
<dbReference type="SMART" id="SM01022">
    <property type="entry name" value="ASCH"/>
    <property type="match status" value="1"/>
</dbReference>
<dbReference type="AlphaFoldDB" id="A0A852R4L1"/>
<evidence type="ECO:0000313" key="3">
    <source>
        <dbReference type="Proteomes" id="UP000586095"/>
    </source>
</evidence>
<dbReference type="PANTHER" id="PTHR39203:SF1">
    <property type="entry name" value="CYTOPLASMIC PROTEIN"/>
    <property type="match status" value="1"/>
</dbReference>
<evidence type="ECO:0000259" key="1">
    <source>
        <dbReference type="SMART" id="SM01022"/>
    </source>
</evidence>
<keyword evidence="3" id="KW-1185">Reference proteome</keyword>
<dbReference type="PIRSF" id="PIRSF021320">
    <property type="entry name" value="DUF984"/>
    <property type="match status" value="1"/>
</dbReference>
<dbReference type="RefSeq" id="WP_185987537.1">
    <property type="nucleotide sequence ID" value="NZ_BAAALZ010000001.1"/>
</dbReference>
<name>A0A852R4L1_9MICO</name>
<reference evidence="2 3" key="1">
    <citation type="submission" date="2020-07" db="EMBL/GenBank/DDBJ databases">
        <title>Sequencing the genomes of 1000 actinobacteria strains.</title>
        <authorList>
            <person name="Klenk H.-P."/>
        </authorList>
    </citation>
    <scope>NUCLEOTIDE SEQUENCE [LARGE SCALE GENOMIC DNA]</scope>
    <source>
        <strain evidence="2 3">DSM 17380</strain>
    </source>
</reference>
<dbReference type="InterPro" id="IPR015947">
    <property type="entry name" value="PUA-like_sf"/>
</dbReference>
<feature type="domain" description="ASCH" evidence="1">
    <location>
        <begin position="29"/>
        <end position="151"/>
    </location>
</feature>
<dbReference type="Proteomes" id="UP000586095">
    <property type="component" value="Unassembled WGS sequence"/>
</dbReference>
<dbReference type="CDD" id="cd06553">
    <property type="entry name" value="ASCH_Ef3133_like"/>
    <property type="match status" value="1"/>
</dbReference>
<gene>
    <name evidence="2" type="ORF">BJ960_002500</name>
</gene>
<organism evidence="2 3">
    <name type="scientific">Leucobacter aridicollis</name>
    <dbReference type="NCBI Taxonomy" id="283878"/>
    <lineage>
        <taxon>Bacteria</taxon>
        <taxon>Bacillati</taxon>
        <taxon>Actinomycetota</taxon>
        <taxon>Actinomycetes</taxon>
        <taxon>Micrococcales</taxon>
        <taxon>Microbacteriaceae</taxon>
        <taxon>Leucobacter</taxon>
    </lineage>
</organism>
<protein>
    <submittedName>
        <fullName evidence="2">Uncharacterized protein YhfF</fullName>
    </submittedName>
</protein>
<dbReference type="InterPro" id="IPR009326">
    <property type="entry name" value="DUF984"/>
</dbReference>
<comment type="caution">
    <text evidence="2">The sequence shown here is derived from an EMBL/GenBank/DDBJ whole genome shotgun (WGS) entry which is preliminary data.</text>
</comment>
<proteinExistence type="predicted"/>
<sequence length="153" mass="17012">MTASTAVREFWERCRARDSALPADVPEAWAFGATTEHADGLLQLVLDGTKTGTASSVWDYEFSGDPLPQVGEHSIILDGAGEPRAVIETTSVEIVPFTEVTDEHAHAEGEDDRTLASWRTIHERFWRLHSESPKGYAPDMPVLCERFRLVYPA</sequence>
<accession>A0A852R4L1</accession>
<dbReference type="SUPFAM" id="SSF88697">
    <property type="entry name" value="PUA domain-like"/>
    <property type="match status" value="1"/>
</dbReference>
<dbReference type="Gene3D" id="3.10.400.10">
    <property type="entry name" value="Sulfate adenylyltransferase"/>
    <property type="match status" value="1"/>
</dbReference>
<dbReference type="EMBL" id="JACCBD010000001">
    <property type="protein sequence ID" value="NYD27697.1"/>
    <property type="molecule type" value="Genomic_DNA"/>
</dbReference>
<dbReference type="PANTHER" id="PTHR39203">
    <property type="entry name" value="CYTOPLASMIC PROTEIN-RELATED"/>
    <property type="match status" value="1"/>
</dbReference>
<evidence type="ECO:0000313" key="2">
    <source>
        <dbReference type="EMBL" id="NYD27697.1"/>
    </source>
</evidence>
<dbReference type="InterPro" id="IPR007374">
    <property type="entry name" value="ASCH_domain"/>
</dbReference>